<gene>
    <name evidence="4" type="ORF">SPIL2461_LOCUS9060</name>
</gene>
<comment type="similarity">
    <text evidence="1">Belongs to the AB hydrolase superfamily. AB hydrolase 2 family.</text>
</comment>
<feature type="non-terminal residue" evidence="4">
    <location>
        <position position="183"/>
    </location>
</feature>
<protein>
    <recommendedName>
        <fullName evidence="3">Phospholipase/carboxylesterase/thioesterase domain-containing protein</fullName>
    </recommendedName>
</protein>
<dbReference type="PANTHER" id="PTHR10655:SF17">
    <property type="entry name" value="LYSOPHOSPHOLIPASE-LIKE PROTEIN 1"/>
    <property type="match status" value="1"/>
</dbReference>
<name>A0A812QHE7_SYMPI</name>
<evidence type="ECO:0000313" key="5">
    <source>
        <dbReference type="Proteomes" id="UP000649617"/>
    </source>
</evidence>
<organism evidence="4 5">
    <name type="scientific">Symbiodinium pilosum</name>
    <name type="common">Dinoflagellate</name>
    <dbReference type="NCBI Taxonomy" id="2952"/>
    <lineage>
        <taxon>Eukaryota</taxon>
        <taxon>Sar</taxon>
        <taxon>Alveolata</taxon>
        <taxon>Dinophyceae</taxon>
        <taxon>Suessiales</taxon>
        <taxon>Symbiodiniaceae</taxon>
        <taxon>Symbiodinium</taxon>
    </lineage>
</organism>
<accession>A0A812QHE7</accession>
<dbReference type="InterPro" id="IPR029058">
    <property type="entry name" value="AB_hydrolase_fold"/>
</dbReference>
<feature type="domain" description="Phospholipase/carboxylesterase/thioesterase" evidence="3">
    <location>
        <begin position="27"/>
        <end position="132"/>
    </location>
</feature>
<evidence type="ECO:0000259" key="3">
    <source>
        <dbReference type="Pfam" id="PF02230"/>
    </source>
</evidence>
<dbReference type="SUPFAM" id="SSF53474">
    <property type="entry name" value="alpha/beta-Hydrolases"/>
    <property type="match status" value="1"/>
</dbReference>
<dbReference type="Gene3D" id="3.40.50.1820">
    <property type="entry name" value="alpha/beta hydrolase"/>
    <property type="match status" value="1"/>
</dbReference>
<dbReference type="EMBL" id="CAJNIZ010015461">
    <property type="protein sequence ID" value="CAE7373344.1"/>
    <property type="molecule type" value="Genomic_DNA"/>
</dbReference>
<dbReference type="InterPro" id="IPR050565">
    <property type="entry name" value="LYPA1-2/EST-like"/>
</dbReference>
<proteinExistence type="inferred from homology"/>
<sequence>DPFLHSLQTASKVREETFDGWTKVQNSWFTYSEEGNLAKDPQQVQEQLERVESLLLREVAKLPGRDSRRLVVAGFSQGVALAVELALRRGNALGGVICMRGSALTMTQAQLDQHADLNGLRVLAYHGRWDRLCVPEEAGQSYEPLRGKGADLRFIVDDTLGHACARGRQQLCGGEVQKVSEPL</sequence>
<keyword evidence="5" id="KW-1185">Reference proteome</keyword>
<evidence type="ECO:0000313" key="4">
    <source>
        <dbReference type="EMBL" id="CAE7373344.1"/>
    </source>
</evidence>
<dbReference type="Pfam" id="PF02230">
    <property type="entry name" value="Abhydrolase_2"/>
    <property type="match status" value="1"/>
</dbReference>
<dbReference type="GO" id="GO:0016787">
    <property type="term" value="F:hydrolase activity"/>
    <property type="evidence" value="ECO:0007669"/>
    <property type="project" value="UniProtKB-KW"/>
</dbReference>
<dbReference type="Proteomes" id="UP000649617">
    <property type="component" value="Unassembled WGS sequence"/>
</dbReference>
<keyword evidence="2" id="KW-0378">Hydrolase</keyword>
<dbReference type="PANTHER" id="PTHR10655">
    <property type="entry name" value="LYSOPHOSPHOLIPASE-RELATED"/>
    <property type="match status" value="1"/>
</dbReference>
<evidence type="ECO:0000256" key="2">
    <source>
        <dbReference type="ARBA" id="ARBA00022801"/>
    </source>
</evidence>
<dbReference type="AlphaFoldDB" id="A0A812QHE7"/>
<dbReference type="InterPro" id="IPR003140">
    <property type="entry name" value="PLipase/COase/thioEstase"/>
</dbReference>
<feature type="non-terminal residue" evidence="4">
    <location>
        <position position="1"/>
    </location>
</feature>
<dbReference type="OrthoDB" id="2418081at2759"/>
<evidence type="ECO:0000256" key="1">
    <source>
        <dbReference type="ARBA" id="ARBA00006499"/>
    </source>
</evidence>
<comment type="caution">
    <text evidence="4">The sequence shown here is derived from an EMBL/GenBank/DDBJ whole genome shotgun (WGS) entry which is preliminary data.</text>
</comment>
<reference evidence="4" key="1">
    <citation type="submission" date="2021-02" db="EMBL/GenBank/DDBJ databases">
        <authorList>
            <person name="Dougan E. K."/>
            <person name="Rhodes N."/>
            <person name="Thang M."/>
            <person name="Chan C."/>
        </authorList>
    </citation>
    <scope>NUCLEOTIDE SEQUENCE</scope>
</reference>